<feature type="repeat" description="TPR" evidence="5">
    <location>
        <begin position="84"/>
        <end position="117"/>
    </location>
</feature>
<sequence length="184" mass="20544">MAQSEDQFAQGREFREAGNAHFKEGRYKEALQMYWKAVMHVKPLGSDQSVASALGGAMPGMGNLGANPNASPSVDPKEVSEFLSLTYSNMAMVQLKKGDFEKALERAKEALHYNSKNDKARYRHGQASMELEDFDQAEKDFAEALQINGENKGAVAKARQQLAEKKKAFLQKKEKPMYQKMFGS</sequence>
<dbReference type="PROSITE" id="PS50005">
    <property type="entry name" value="TPR"/>
    <property type="match status" value="2"/>
</dbReference>
<dbReference type="PANTHER" id="PTHR46512:SF9">
    <property type="entry name" value="PEPTIDYLPROLYL ISOMERASE"/>
    <property type="match status" value="1"/>
</dbReference>
<accession>A0A0G4I2V5</accession>
<dbReference type="VEuPathDB" id="CryptoDB:Cvel_10440"/>
<dbReference type="InterPro" id="IPR050754">
    <property type="entry name" value="FKBP4/5/8-like"/>
</dbReference>
<gene>
    <name evidence="6" type="ORF">Cvel_10440</name>
</gene>
<feature type="repeat" description="TPR" evidence="5">
    <location>
        <begin position="118"/>
        <end position="151"/>
    </location>
</feature>
<keyword evidence="5" id="KW-0802">TPR repeat</keyword>
<organism evidence="6">
    <name type="scientific">Chromera velia CCMP2878</name>
    <dbReference type="NCBI Taxonomy" id="1169474"/>
    <lineage>
        <taxon>Eukaryota</taxon>
        <taxon>Sar</taxon>
        <taxon>Alveolata</taxon>
        <taxon>Colpodellida</taxon>
        <taxon>Chromeraceae</taxon>
        <taxon>Chromera</taxon>
    </lineage>
</organism>
<dbReference type="InterPro" id="IPR011990">
    <property type="entry name" value="TPR-like_helical_dom_sf"/>
</dbReference>
<dbReference type="PhylomeDB" id="A0A0G4I2V5"/>
<evidence type="ECO:0000256" key="4">
    <source>
        <dbReference type="ARBA" id="ARBA00023235"/>
    </source>
</evidence>
<protein>
    <recommendedName>
        <fullName evidence="2">peptidylprolyl isomerase</fullName>
        <ecNumber evidence="2">5.2.1.8</ecNumber>
    </recommendedName>
</protein>
<dbReference type="EMBL" id="CDMZ01004866">
    <property type="protein sequence ID" value="CEM51169.1"/>
    <property type="molecule type" value="Genomic_DNA"/>
</dbReference>
<dbReference type="Gene3D" id="1.25.40.10">
    <property type="entry name" value="Tetratricopeptide repeat domain"/>
    <property type="match status" value="1"/>
</dbReference>
<reference evidence="6" key="1">
    <citation type="submission" date="2014-11" db="EMBL/GenBank/DDBJ databases">
        <authorList>
            <person name="Otto D Thomas"/>
            <person name="Naeem Raeece"/>
        </authorList>
    </citation>
    <scope>NUCLEOTIDE SEQUENCE</scope>
</reference>
<evidence type="ECO:0000256" key="2">
    <source>
        <dbReference type="ARBA" id="ARBA00013194"/>
    </source>
</evidence>
<dbReference type="InterPro" id="IPR019734">
    <property type="entry name" value="TPR_rpt"/>
</dbReference>
<dbReference type="PANTHER" id="PTHR46512">
    <property type="entry name" value="PEPTIDYLPROLYL ISOMERASE"/>
    <property type="match status" value="1"/>
</dbReference>
<name>A0A0G4I2V5_9ALVE</name>
<keyword evidence="4" id="KW-0413">Isomerase</keyword>
<dbReference type="SMART" id="SM00028">
    <property type="entry name" value="TPR"/>
    <property type="match status" value="3"/>
</dbReference>
<dbReference type="SUPFAM" id="SSF48452">
    <property type="entry name" value="TPR-like"/>
    <property type="match status" value="1"/>
</dbReference>
<proteinExistence type="predicted"/>
<evidence type="ECO:0000313" key="6">
    <source>
        <dbReference type="EMBL" id="CEM51169.1"/>
    </source>
</evidence>
<comment type="catalytic activity">
    <reaction evidence="1">
        <text>[protein]-peptidylproline (omega=180) = [protein]-peptidylproline (omega=0)</text>
        <dbReference type="Rhea" id="RHEA:16237"/>
        <dbReference type="Rhea" id="RHEA-COMP:10747"/>
        <dbReference type="Rhea" id="RHEA-COMP:10748"/>
        <dbReference type="ChEBI" id="CHEBI:83833"/>
        <dbReference type="ChEBI" id="CHEBI:83834"/>
        <dbReference type="EC" id="5.2.1.8"/>
    </reaction>
</comment>
<keyword evidence="3" id="KW-0697">Rotamase</keyword>
<dbReference type="Pfam" id="PF14559">
    <property type="entry name" value="TPR_19"/>
    <property type="match status" value="1"/>
</dbReference>
<dbReference type="AlphaFoldDB" id="A0A0G4I2V5"/>
<evidence type="ECO:0000256" key="1">
    <source>
        <dbReference type="ARBA" id="ARBA00000971"/>
    </source>
</evidence>
<dbReference type="GO" id="GO:0003755">
    <property type="term" value="F:peptidyl-prolyl cis-trans isomerase activity"/>
    <property type="evidence" value="ECO:0007669"/>
    <property type="project" value="UniProtKB-EC"/>
</dbReference>
<dbReference type="EC" id="5.2.1.8" evidence="2"/>
<evidence type="ECO:0000256" key="3">
    <source>
        <dbReference type="ARBA" id="ARBA00023110"/>
    </source>
</evidence>
<evidence type="ECO:0000256" key="5">
    <source>
        <dbReference type="PROSITE-ProRule" id="PRU00339"/>
    </source>
</evidence>